<keyword evidence="1 2" id="KW-0749">Sporulation</keyword>
<comment type="similarity">
    <text evidence="2">Belongs to the SspI family.</text>
</comment>
<evidence type="ECO:0000256" key="2">
    <source>
        <dbReference type="HAMAP-Rule" id="MF_00669"/>
    </source>
</evidence>
<gene>
    <name evidence="2" type="primary">sspI</name>
    <name evidence="3" type="ORF">BSOLF_1293</name>
</gene>
<dbReference type="Proteomes" id="UP000244338">
    <property type="component" value="Unassembled WGS sequence"/>
</dbReference>
<dbReference type="GO" id="GO:0030435">
    <property type="term" value="P:sporulation resulting in formation of a cellular spore"/>
    <property type="evidence" value="ECO:0007669"/>
    <property type="project" value="UniProtKB-KW"/>
</dbReference>
<reference evidence="4" key="1">
    <citation type="journal article" date="2018" name="Sci. Rep.">
        <title>Lignite coal burning seam in the remote Altai Mountains harbors a hydrogen-driven thermophilic microbial community.</title>
        <authorList>
            <person name="Kadnikov V.V."/>
            <person name="Mardanov A.V."/>
            <person name="Ivasenko D.A."/>
            <person name="Antsiferov D.V."/>
            <person name="Beletsky A.V."/>
            <person name="Karnachuk O.V."/>
            <person name="Ravin N.V."/>
        </authorList>
    </citation>
    <scope>NUCLEOTIDE SEQUENCE [LARGE SCALE GENOMIC DNA]</scope>
</reference>
<dbReference type="HAMAP" id="MF_00669">
    <property type="entry name" value="SspI"/>
    <property type="match status" value="1"/>
</dbReference>
<evidence type="ECO:0000313" key="4">
    <source>
        <dbReference type="Proteomes" id="UP000244338"/>
    </source>
</evidence>
<comment type="induction">
    <text evidence="2">Expressed only in the forespore compartment of sporulating cells.</text>
</comment>
<comment type="caution">
    <text evidence="3">The sequence shown here is derived from an EMBL/GenBank/DDBJ whole genome shotgun (WGS) entry which is preliminary data.</text>
</comment>
<comment type="subcellular location">
    <subcellularLocation>
        <location evidence="2">Spore core</location>
    </subcellularLocation>
</comment>
<accession>A0A2R6Y4H1</accession>
<dbReference type="GO" id="GO:0030436">
    <property type="term" value="P:asexual sporulation"/>
    <property type="evidence" value="ECO:0007669"/>
    <property type="project" value="UniProtKB-UniRule"/>
</dbReference>
<organism evidence="3 4">
    <name type="scientific">Candidatus Carbonibacillus altaicus</name>
    <dbReference type="NCBI Taxonomy" id="2163959"/>
    <lineage>
        <taxon>Bacteria</taxon>
        <taxon>Bacillati</taxon>
        <taxon>Bacillota</taxon>
        <taxon>Bacilli</taxon>
        <taxon>Bacillales</taxon>
        <taxon>Candidatus Carbonibacillus</taxon>
    </lineage>
</organism>
<dbReference type="Pfam" id="PF14098">
    <property type="entry name" value="SSPI"/>
    <property type="match status" value="1"/>
</dbReference>
<proteinExistence type="evidence at transcript level"/>
<evidence type="ECO:0000256" key="1">
    <source>
        <dbReference type="ARBA" id="ARBA00022969"/>
    </source>
</evidence>
<sequence length="75" mass="8468">MATTYRDLNLRAALNTKLKGAKPHDLQDIIEDAITSQEEKTLPGLGYLFELLWEKSDAKMRETMLKTISDALTTV</sequence>
<dbReference type="InterPro" id="IPR017525">
    <property type="entry name" value="SspI"/>
</dbReference>
<evidence type="ECO:0000313" key="3">
    <source>
        <dbReference type="EMBL" id="PTQ57589.1"/>
    </source>
</evidence>
<name>A0A2R6Y4H1_9BACL</name>
<protein>
    <recommendedName>
        <fullName evidence="2">Small, acid-soluble spore protein I</fullName>
        <shortName evidence="2">SASP I</shortName>
    </recommendedName>
</protein>
<dbReference type="EMBL" id="PEBX01000005">
    <property type="protein sequence ID" value="PTQ57589.1"/>
    <property type="molecule type" value="Genomic_DNA"/>
</dbReference>
<dbReference type="NCBIfam" id="TIGR03092">
    <property type="entry name" value="SASP_sspI"/>
    <property type="match status" value="1"/>
</dbReference>
<dbReference type="AlphaFoldDB" id="A0A2R6Y4H1"/>